<dbReference type="Gene3D" id="1.20.120.530">
    <property type="entry name" value="GntR ligand-binding domain-like"/>
    <property type="match status" value="1"/>
</dbReference>
<accession>A0AA44ZNX5</accession>
<protein>
    <submittedName>
        <fullName evidence="5 6">GntR family transcriptional regulator</fullName>
    </submittedName>
</protein>
<accession>A0A852WEV6</accession>
<evidence type="ECO:0000259" key="4">
    <source>
        <dbReference type="PROSITE" id="PS50949"/>
    </source>
</evidence>
<dbReference type="GO" id="GO:0003700">
    <property type="term" value="F:DNA-binding transcription factor activity"/>
    <property type="evidence" value="ECO:0007669"/>
    <property type="project" value="InterPro"/>
</dbReference>
<evidence type="ECO:0000313" key="8">
    <source>
        <dbReference type="Proteomes" id="UP000549695"/>
    </source>
</evidence>
<dbReference type="SUPFAM" id="SSF48008">
    <property type="entry name" value="GntR ligand-binding domain-like"/>
    <property type="match status" value="1"/>
</dbReference>
<keyword evidence="1" id="KW-0805">Transcription regulation</keyword>
<dbReference type="CDD" id="cd07377">
    <property type="entry name" value="WHTH_GntR"/>
    <property type="match status" value="1"/>
</dbReference>
<dbReference type="GO" id="GO:0003677">
    <property type="term" value="F:DNA binding"/>
    <property type="evidence" value="ECO:0007669"/>
    <property type="project" value="UniProtKB-KW"/>
</dbReference>
<evidence type="ECO:0000313" key="5">
    <source>
        <dbReference type="EMBL" id="NYG04206.1"/>
    </source>
</evidence>
<name>A0A852WEV6_PSEA5</name>
<dbReference type="PANTHER" id="PTHR43537:SF24">
    <property type="entry name" value="GLUCONATE OPERON TRANSCRIPTIONAL REPRESSOR"/>
    <property type="match status" value="1"/>
</dbReference>
<keyword evidence="2 5" id="KW-0238">DNA-binding</keyword>
<dbReference type="InterPro" id="IPR008920">
    <property type="entry name" value="TF_FadR/GntR_C"/>
</dbReference>
<evidence type="ECO:0000313" key="6">
    <source>
        <dbReference type="EMBL" id="PKB30307.1"/>
    </source>
</evidence>
<dbReference type="SMART" id="SM00895">
    <property type="entry name" value="FCD"/>
    <property type="match status" value="1"/>
</dbReference>
<dbReference type="Pfam" id="PF07729">
    <property type="entry name" value="FCD"/>
    <property type="match status" value="1"/>
</dbReference>
<dbReference type="SUPFAM" id="SSF46785">
    <property type="entry name" value="Winged helix' DNA-binding domain"/>
    <property type="match status" value="1"/>
</dbReference>
<sequence length="213" mass="23158">MSTKRDRIVDELRRDILGGGLARGTPLRQDELARRFGASITPVREALSLLSAEGLVVAEHHRGVRVAGVDVDRVTATYVVRRLTEAHAVRRATPRVSRHDLARARAVLDRPADDPAAARERNREFHFLLYDRCGVPALPERIAALWQAFPWDLTLHDDDRAAASAAEHRAILDAVTDGDADRAAAATEAHVAGGFASLLRALGGARAGDPFDD</sequence>
<dbReference type="PANTHER" id="PTHR43537">
    <property type="entry name" value="TRANSCRIPTIONAL REGULATOR, GNTR FAMILY"/>
    <property type="match status" value="1"/>
</dbReference>
<dbReference type="Gene3D" id="1.10.10.10">
    <property type="entry name" value="Winged helix-like DNA-binding domain superfamily/Winged helix DNA-binding domain"/>
    <property type="match status" value="1"/>
</dbReference>
<evidence type="ECO:0000256" key="2">
    <source>
        <dbReference type="ARBA" id="ARBA00023125"/>
    </source>
</evidence>
<dbReference type="Proteomes" id="UP000232453">
    <property type="component" value="Unassembled WGS sequence"/>
</dbReference>
<comment type="caution">
    <text evidence="5">The sequence shown here is derived from an EMBL/GenBank/DDBJ whole genome shotgun (WGS) entry which is preliminary data.</text>
</comment>
<proteinExistence type="predicted"/>
<keyword evidence="3" id="KW-0804">Transcription</keyword>
<gene>
    <name evidence="6" type="ORF">ATL51_1967</name>
    <name evidence="5" type="ORF">HDA37_004491</name>
</gene>
<evidence type="ECO:0000256" key="3">
    <source>
        <dbReference type="ARBA" id="ARBA00023163"/>
    </source>
</evidence>
<feature type="domain" description="HTH gntR-type" evidence="4">
    <location>
        <begin position="2"/>
        <end position="69"/>
    </location>
</feature>
<dbReference type="Pfam" id="PF00392">
    <property type="entry name" value="GntR"/>
    <property type="match status" value="1"/>
</dbReference>
<keyword evidence="8" id="KW-1185">Reference proteome</keyword>
<evidence type="ECO:0000256" key="1">
    <source>
        <dbReference type="ARBA" id="ARBA00023015"/>
    </source>
</evidence>
<organism evidence="5 8">
    <name type="scientific">Pseudonocardia alni</name>
    <name type="common">Amycolata alni</name>
    <dbReference type="NCBI Taxonomy" id="33907"/>
    <lineage>
        <taxon>Bacteria</taxon>
        <taxon>Bacillati</taxon>
        <taxon>Actinomycetota</taxon>
        <taxon>Actinomycetes</taxon>
        <taxon>Pseudonocardiales</taxon>
        <taxon>Pseudonocardiaceae</taxon>
        <taxon>Pseudonocardia</taxon>
    </lineage>
</organism>
<dbReference type="InterPro" id="IPR011711">
    <property type="entry name" value="GntR_C"/>
</dbReference>
<dbReference type="GeneID" id="98054164"/>
<dbReference type="EMBL" id="JACCCZ010000001">
    <property type="protein sequence ID" value="NYG04206.1"/>
    <property type="molecule type" value="Genomic_DNA"/>
</dbReference>
<reference evidence="5 8" key="1">
    <citation type="submission" date="2020-07" db="EMBL/GenBank/DDBJ databases">
        <title>Sequencing the genomes of 1000 actinobacteria strains.</title>
        <authorList>
            <person name="Klenk H.-P."/>
        </authorList>
    </citation>
    <scope>NUCLEOTIDE SEQUENCE [LARGE SCALE GENOMIC DNA]</scope>
    <source>
        <strain evidence="6 7">DSM 44104</strain>
        <strain evidence="5 8">DSM 44749</strain>
    </source>
</reference>
<dbReference type="InterPro" id="IPR036388">
    <property type="entry name" value="WH-like_DNA-bd_sf"/>
</dbReference>
<dbReference type="Proteomes" id="UP000549695">
    <property type="component" value="Unassembled WGS sequence"/>
</dbReference>
<dbReference type="InterPro" id="IPR036390">
    <property type="entry name" value="WH_DNA-bd_sf"/>
</dbReference>
<dbReference type="InterPro" id="IPR000524">
    <property type="entry name" value="Tscrpt_reg_HTH_GntR"/>
</dbReference>
<dbReference type="PROSITE" id="PS50949">
    <property type="entry name" value="HTH_GNTR"/>
    <property type="match status" value="1"/>
</dbReference>
<dbReference type="AlphaFoldDB" id="A0A852WEV6"/>
<dbReference type="RefSeq" id="WP_167409985.1">
    <property type="nucleotide sequence ID" value="NZ_BAAAJZ010000006.1"/>
</dbReference>
<evidence type="ECO:0000313" key="7">
    <source>
        <dbReference type="Proteomes" id="UP000232453"/>
    </source>
</evidence>
<dbReference type="EMBL" id="PHUJ01000003">
    <property type="protein sequence ID" value="PKB30307.1"/>
    <property type="molecule type" value="Genomic_DNA"/>
</dbReference>
<dbReference type="SMART" id="SM00345">
    <property type="entry name" value="HTH_GNTR"/>
    <property type="match status" value="1"/>
</dbReference>